<comment type="caution">
    <text evidence="1">The sequence shown here is derived from an EMBL/GenBank/DDBJ whole genome shotgun (WGS) entry which is preliminary data.</text>
</comment>
<keyword evidence="2" id="KW-1185">Reference proteome</keyword>
<dbReference type="Pfam" id="PF10028">
    <property type="entry name" value="DUF2270"/>
    <property type="match status" value="1"/>
</dbReference>
<name>A0ABD5P871_9EURY</name>
<evidence type="ECO:0000313" key="1">
    <source>
        <dbReference type="EMBL" id="MFC4356920.1"/>
    </source>
</evidence>
<dbReference type="RefSeq" id="WP_390202733.1">
    <property type="nucleotide sequence ID" value="NZ_JAODIW010000006.1"/>
</dbReference>
<reference evidence="1 2" key="1">
    <citation type="journal article" date="2019" name="Int. J. Syst. Evol. Microbiol.">
        <title>The Global Catalogue of Microorganisms (GCM) 10K type strain sequencing project: providing services to taxonomists for standard genome sequencing and annotation.</title>
        <authorList>
            <consortium name="The Broad Institute Genomics Platform"/>
            <consortium name="The Broad Institute Genome Sequencing Center for Infectious Disease"/>
            <person name="Wu L."/>
            <person name="Ma J."/>
        </authorList>
    </citation>
    <scope>NUCLEOTIDE SEQUENCE [LARGE SCALE GENOMIC DNA]</scope>
    <source>
        <strain evidence="1 2">CGMCC 1.12553</strain>
    </source>
</reference>
<gene>
    <name evidence="1" type="ORF">ACFO0N_03040</name>
</gene>
<dbReference type="EMBL" id="JBHSDS010000003">
    <property type="protein sequence ID" value="MFC4356920.1"/>
    <property type="molecule type" value="Genomic_DNA"/>
</dbReference>
<accession>A0ABD5P871</accession>
<sequence>MGRWFFEESSSPGRSMAHLYRGEVHRMKLWRGRLDRRSN</sequence>
<organism evidence="1 2">
    <name type="scientific">Halobium salinum</name>
    <dbReference type="NCBI Taxonomy" id="1364940"/>
    <lineage>
        <taxon>Archaea</taxon>
        <taxon>Methanobacteriati</taxon>
        <taxon>Methanobacteriota</taxon>
        <taxon>Stenosarchaea group</taxon>
        <taxon>Halobacteria</taxon>
        <taxon>Halobacteriales</taxon>
        <taxon>Haloferacaceae</taxon>
        <taxon>Halobium</taxon>
    </lineage>
</organism>
<dbReference type="Proteomes" id="UP001595921">
    <property type="component" value="Unassembled WGS sequence"/>
</dbReference>
<protein>
    <submittedName>
        <fullName evidence="1">DUF2270 domain-containing protein</fullName>
    </submittedName>
</protein>
<evidence type="ECO:0000313" key="2">
    <source>
        <dbReference type="Proteomes" id="UP001595921"/>
    </source>
</evidence>
<dbReference type="AlphaFoldDB" id="A0ABD5P871"/>
<dbReference type="InterPro" id="IPR014470">
    <property type="entry name" value="UCP01500"/>
</dbReference>
<proteinExistence type="predicted"/>